<dbReference type="PATRIC" id="fig|68170.10.peg.6072"/>
<protein>
    <recommendedName>
        <fullName evidence="7">Major facilitator superfamily (MFS) profile domain-containing protein</fullName>
    </recommendedName>
</protein>
<evidence type="ECO:0000256" key="6">
    <source>
        <dbReference type="SAM" id="Phobius"/>
    </source>
</evidence>
<reference evidence="8 9" key="1">
    <citation type="submission" date="2015-02" db="EMBL/GenBank/DDBJ databases">
        <authorList>
            <person name="Ju K.-S."/>
            <person name="Doroghazi J.R."/>
            <person name="Metcalf W."/>
        </authorList>
    </citation>
    <scope>NUCLEOTIDE SEQUENCE [LARGE SCALE GENOMIC DNA]</scope>
    <source>
        <strain evidence="8 9">NRRL B-16140</strain>
    </source>
</reference>
<proteinExistence type="predicted"/>
<evidence type="ECO:0000256" key="3">
    <source>
        <dbReference type="ARBA" id="ARBA00022692"/>
    </source>
</evidence>
<feature type="transmembrane region" description="Helical" evidence="6">
    <location>
        <begin position="264"/>
        <end position="291"/>
    </location>
</feature>
<dbReference type="OrthoDB" id="9814237at2"/>
<evidence type="ECO:0000256" key="2">
    <source>
        <dbReference type="ARBA" id="ARBA00022475"/>
    </source>
</evidence>
<name>A0A0F0GXL4_LENAE</name>
<dbReference type="InterPro" id="IPR020846">
    <property type="entry name" value="MFS_dom"/>
</dbReference>
<comment type="caution">
    <text evidence="8">The sequence shown here is derived from an EMBL/GenBank/DDBJ whole genome shotgun (WGS) entry which is preliminary data.</text>
</comment>
<dbReference type="InterPro" id="IPR050189">
    <property type="entry name" value="MFS_Efflux_Transporters"/>
</dbReference>
<evidence type="ECO:0000313" key="8">
    <source>
        <dbReference type="EMBL" id="KJK46173.1"/>
    </source>
</evidence>
<dbReference type="Pfam" id="PF07690">
    <property type="entry name" value="MFS_1"/>
    <property type="match status" value="1"/>
</dbReference>
<dbReference type="InterPro" id="IPR036259">
    <property type="entry name" value="MFS_trans_sf"/>
</dbReference>
<sequence length="373" mass="37584">MRQVLPLLPGMVALGLDAYVVAGVLPEMSASLQQPVPAVGQLVTVFTLSYALLSPIAATLLTGKPMRVVLLSALAVFTLGNVLSAVATSLAFLLLSRVIAGFGAGLYSPMSAATAAALVAPERRGRALALITIGLSSGTVAGVPLGLALASHVGWRGTFWLVTALGVVAMAGVAVSLPAIPPAAPPSLKARLGVLADRHVLSIVLVTVFSTLTSLGTYTYIAPILNRDNVTIYLVIWGVGGLVGNLLAGAVIDRWRDTRTLMGVLLTVMGVSLALLPVGPPGLLVFLWGASAWSCPATQQHRVMAARPAEGAVAVSLNASAIYLGSSLGAGLGGMVLAGGGAPASLAYGFGGLAVAAAVLNHLITARPVLSSA</sequence>
<keyword evidence="2" id="KW-1003">Cell membrane</keyword>
<dbReference type="PANTHER" id="PTHR43124">
    <property type="entry name" value="PURINE EFFLUX PUMP PBUE"/>
    <property type="match status" value="1"/>
</dbReference>
<feature type="transmembrane region" description="Helical" evidence="6">
    <location>
        <begin position="98"/>
        <end position="120"/>
    </location>
</feature>
<evidence type="ECO:0000313" key="9">
    <source>
        <dbReference type="Proteomes" id="UP000033393"/>
    </source>
</evidence>
<dbReference type="InterPro" id="IPR011701">
    <property type="entry name" value="MFS"/>
</dbReference>
<dbReference type="Proteomes" id="UP000033393">
    <property type="component" value="Unassembled WGS sequence"/>
</dbReference>
<feature type="transmembrane region" description="Helical" evidence="6">
    <location>
        <begin position="232"/>
        <end position="252"/>
    </location>
</feature>
<feature type="transmembrane region" description="Helical" evidence="6">
    <location>
        <begin position="159"/>
        <end position="180"/>
    </location>
</feature>
<dbReference type="SUPFAM" id="SSF103473">
    <property type="entry name" value="MFS general substrate transporter"/>
    <property type="match status" value="1"/>
</dbReference>
<dbReference type="EMBL" id="JYJG01000183">
    <property type="protein sequence ID" value="KJK46173.1"/>
    <property type="molecule type" value="Genomic_DNA"/>
</dbReference>
<gene>
    <name evidence="8" type="ORF">UK23_24115</name>
</gene>
<evidence type="ECO:0000256" key="4">
    <source>
        <dbReference type="ARBA" id="ARBA00022989"/>
    </source>
</evidence>
<feature type="transmembrane region" description="Helical" evidence="6">
    <location>
        <begin position="200"/>
        <end position="220"/>
    </location>
</feature>
<organism evidence="8 9">
    <name type="scientific">Lentzea aerocolonigenes</name>
    <name type="common">Lechevalieria aerocolonigenes</name>
    <name type="synonym">Saccharothrix aerocolonigenes</name>
    <dbReference type="NCBI Taxonomy" id="68170"/>
    <lineage>
        <taxon>Bacteria</taxon>
        <taxon>Bacillati</taxon>
        <taxon>Actinomycetota</taxon>
        <taxon>Actinomycetes</taxon>
        <taxon>Pseudonocardiales</taxon>
        <taxon>Pseudonocardiaceae</taxon>
        <taxon>Lentzea</taxon>
    </lineage>
</organism>
<dbReference type="RefSeq" id="WP_045313888.1">
    <property type="nucleotide sequence ID" value="NZ_JYJG01000183.1"/>
</dbReference>
<dbReference type="eggNOG" id="COG2814">
    <property type="taxonomic scope" value="Bacteria"/>
</dbReference>
<feature type="transmembrane region" description="Helical" evidence="6">
    <location>
        <begin position="38"/>
        <end position="61"/>
    </location>
</feature>
<feature type="transmembrane region" description="Helical" evidence="6">
    <location>
        <begin position="311"/>
        <end position="338"/>
    </location>
</feature>
<dbReference type="GO" id="GO:0005886">
    <property type="term" value="C:plasma membrane"/>
    <property type="evidence" value="ECO:0007669"/>
    <property type="project" value="UniProtKB-SubCell"/>
</dbReference>
<feature type="transmembrane region" description="Helical" evidence="6">
    <location>
        <begin position="68"/>
        <end position="92"/>
    </location>
</feature>
<evidence type="ECO:0000256" key="1">
    <source>
        <dbReference type="ARBA" id="ARBA00004651"/>
    </source>
</evidence>
<evidence type="ECO:0000256" key="5">
    <source>
        <dbReference type="ARBA" id="ARBA00023136"/>
    </source>
</evidence>
<keyword evidence="4 6" id="KW-1133">Transmembrane helix</keyword>
<dbReference type="PANTHER" id="PTHR43124:SF10">
    <property type="entry name" value="PURINE EFFLUX PUMP PBUE"/>
    <property type="match status" value="1"/>
</dbReference>
<comment type="subcellular location">
    <subcellularLocation>
        <location evidence="1">Cell membrane</location>
        <topology evidence="1">Multi-pass membrane protein</topology>
    </subcellularLocation>
</comment>
<dbReference type="GO" id="GO:0022857">
    <property type="term" value="F:transmembrane transporter activity"/>
    <property type="evidence" value="ECO:0007669"/>
    <property type="project" value="InterPro"/>
</dbReference>
<accession>A0A0F0GXL4</accession>
<evidence type="ECO:0000259" key="7">
    <source>
        <dbReference type="PROSITE" id="PS50850"/>
    </source>
</evidence>
<dbReference type="Gene3D" id="1.20.1250.20">
    <property type="entry name" value="MFS general substrate transporter like domains"/>
    <property type="match status" value="1"/>
</dbReference>
<keyword evidence="9" id="KW-1185">Reference proteome</keyword>
<keyword evidence="5 6" id="KW-0472">Membrane</keyword>
<dbReference type="CDD" id="cd17324">
    <property type="entry name" value="MFS_NepI_like"/>
    <property type="match status" value="1"/>
</dbReference>
<feature type="transmembrane region" description="Helical" evidence="6">
    <location>
        <begin position="345"/>
        <end position="364"/>
    </location>
</feature>
<feature type="transmembrane region" description="Helical" evidence="6">
    <location>
        <begin position="127"/>
        <end position="147"/>
    </location>
</feature>
<keyword evidence="3 6" id="KW-0812">Transmembrane</keyword>
<dbReference type="AlphaFoldDB" id="A0A0F0GXL4"/>
<dbReference type="PROSITE" id="PS50850">
    <property type="entry name" value="MFS"/>
    <property type="match status" value="1"/>
</dbReference>
<feature type="domain" description="Major facilitator superfamily (MFS) profile" evidence="7">
    <location>
        <begin position="3"/>
        <end position="369"/>
    </location>
</feature>